<dbReference type="RefSeq" id="WP_188913428.1">
    <property type="nucleotide sequence ID" value="NZ_BMIQ01000014.1"/>
</dbReference>
<dbReference type="PANTHER" id="PTHR47478">
    <property type="match status" value="1"/>
</dbReference>
<keyword evidence="2" id="KW-1185">Reference proteome</keyword>
<sequence length="223" mass="24852">MVDIRRYEGFAEIPIEHYDGLLIDLDDTLYSYERCHQIGLDAAFEACGMGLDASAFAKRYRAARDAVTARLEGQGACRSRLFAFQAMAEAHGLRQPYVAALELDQAYWNAFLAAMRPDPEAREFLTRCRRQGLSVAVVTDMTAEVQIRKLRQLGLVDLVEHLVTSEETGREKPHRSMFETALRKLDIRAERAVMVGDQLVKDIEGAAALGIHGALVVLKDIAA</sequence>
<organism evidence="1 2">
    <name type="scientific">Aureimonas endophytica</name>
    <dbReference type="NCBI Taxonomy" id="2027858"/>
    <lineage>
        <taxon>Bacteria</taxon>
        <taxon>Pseudomonadati</taxon>
        <taxon>Pseudomonadota</taxon>
        <taxon>Alphaproteobacteria</taxon>
        <taxon>Hyphomicrobiales</taxon>
        <taxon>Aurantimonadaceae</taxon>
        <taxon>Aureimonas</taxon>
    </lineage>
</organism>
<gene>
    <name evidence="1" type="ORF">GCM10011390_49840</name>
</gene>
<dbReference type="PANTHER" id="PTHR47478:SF1">
    <property type="entry name" value="PYRIMIDINE 5'-NUCLEOTIDASE YJJG"/>
    <property type="match status" value="1"/>
</dbReference>
<proteinExistence type="predicted"/>
<dbReference type="Gene3D" id="3.40.50.1000">
    <property type="entry name" value="HAD superfamily/HAD-like"/>
    <property type="match status" value="1"/>
</dbReference>
<evidence type="ECO:0000313" key="2">
    <source>
        <dbReference type="Proteomes" id="UP000644699"/>
    </source>
</evidence>
<reference evidence="1" key="1">
    <citation type="journal article" date="2014" name="Int. J. Syst. Evol. Microbiol.">
        <title>Complete genome sequence of Corynebacterium casei LMG S-19264T (=DSM 44701T), isolated from a smear-ripened cheese.</title>
        <authorList>
            <consortium name="US DOE Joint Genome Institute (JGI-PGF)"/>
            <person name="Walter F."/>
            <person name="Albersmeier A."/>
            <person name="Kalinowski J."/>
            <person name="Ruckert C."/>
        </authorList>
    </citation>
    <scope>NUCLEOTIDE SEQUENCE</scope>
    <source>
        <strain evidence="1">CGMCC 1.15367</strain>
    </source>
</reference>
<name>A0A917A4C0_9HYPH</name>
<dbReference type="NCBIfam" id="TIGR01549">
    <property type="entry name" value="HAD-SF-IA-v1"/>
    <property type="match status" value="1"/>
</dbReference>
<dbReference type="InterPro" id="IPR052550">
    <property type="entry name" value="Pyrimidine_5'-ntase_YjjG"/>
</dbReference>
<dbReference type="NCBIfam" id="TIGR01509">
    <property type="entry name" value="HAD-SF-IA-v3"/>
    <property type="match status" value="1"/>
</dbReference>
<dbReference type="SFLD" id="SFLDS00003">
    <property type="entry name" value="Haloacid_Dehalogenase"/>
    <property type="match status" value="1"/>
</dbReference>
<dbReference type="Pfam" id="PF00702">
    <property type="entry name" value="Hydrolase"/>
    <property type="match status" value="1"/>
</dbReference>
<dbReference type="InterPro" id="IPR023214">
    <property type="entry name" value="HAD_sf"/>
</dbReference>
<dbReference type="Gene3D" id="1.10.150.520">
    <property type="match status" value="1"/>
</dbReference>
<comment type="caution">
    <text evidence="1">The sequence shown here is derived from an EMBL/GenBank/DDBJ whole genome shotgun (WGS) entry which is preliminary data.</text>
</comment>
<dbReference type="SUPFAM" id="SSF56784">
    <property type="entry name" value="HAD-like"/>
    <property type="match status" value="1"/>
</dbReference>
<dbReference type="Proteomes" id="UP000644699">
    <property type="component" value="Unassembled WGS sequence"/>
</dbReference>
<protein>
    <submittedName>
        <fullName evidence="1">Haloacid dehalogenase</fullName>
    </submittedName>
</protein>
<dbReference type="EMBL" id="BMIQ01000014">
    <property type="protein sequence ID" value="GGE24455.1"/>
    <property type="molecule type" value="Genomic_DNA"/>
</dbReference>
<reference evidence="1" key="2">
    <citation type="submission" date="2020-09" db="EMBL/GenBank/DDBJ databases">
        <authorList>
            <person name="Sun Q."/>
            <person name="Zhou Y."/>
        </authorList>
    </citation>
    <scope>NUCLEOTIDE SEQUENCE</scope>
    <source>
        <strain evidence="1">CGMCC 1.15367</strain>
    </source>
</reference>
<dbReference type="SFLD" id="SFLDG01129">
    <property type="entry name" value="C1.5:_HAD__Beta-PGM__Phosphata"/>
    <property type="match status" value="1"/>
</dbReference>
<evidence type="ECO:0000313" key="1">
    <source>
        <dbReference type="EMBL" id="GGE24455.1"/>
    </source>
</evidence>
<dbReference type="AlphaFoldDB" id="A0A917A4C0"/>
<dbReference type="InterPro" id="IPR006439">
    <property type="entry name" value="HAD-SF_hydro_IA"/>
</dbReference>
<dbReference type="InterPro" id="IPR036412">
    <property type="entry name" value="HAD-like_sf"/>
</dbReference>
<accession>A0A917A4C0</accession>